<keyword evidence="5" id="KW-1185">Reference proteome</keyword>
<evidence type="ECO:0000313" key="4">
    <source>
        <dbReference type="EMBL" id="GFG59093.1"/>
    </source>
</evidence>
<keyword evidence="1" id="KW-0547">Nucleotide-binding</keyword>
<feature type="domain" description="HTH luxR-type" evidence="3">
    <location>
        <begin position="821"/>
        <end position="886"/>
    </location>
</feature>
<gene>
    <name evidence="4" type="ORF">MMUR_32290</name>
</gene>
<comment type="caution">
    <text evidence="4">The sequence shown here is derived from an EMBL/GenBank/DDBJ whole genome shotgun (WGS) entry which is preliminary data.</text>
</comment>
<name>A0A7I9WN54_9MYCO</name>
<dbReference type="AlphaFoldDB" id="A0A7I9WN54"/>
<dbReference type="PRINTS" id="PR00038">
    <property type="entry name" value="HTHLUXR"/>
</dbReference>
<dbReference type="InterPro" id="IPR000792">
    <property type="entry name" value="Tscrpt_reg_LuxR_C"/>
</dbReference>
<dbReference type="PANTHER" id="PTHR16305:SF35">
    <property type="entry name" value="TRANSCRIPTIONAL ACTIVATOR DOMAIN"/>
    <property type="match status" value="1"/>
</dbReference>
<dbReference type="CDD" id="cd06170">
    <property type="entry name" value="LuxR_C_like"/>
    <property type="match status" value="1"/>
</dbReference>
<dbReference type="EMBL" id="BLKT01000003">
    <property type="protein sequence ID" value="GFG59093.1"/>
    <property type="molecule type" value="Genomic_DNA"/>
</dbReference>
<dbReference type="SUPFAM" id="SSF52540">
    <property type="entry name" value="P-loop containing nucleoside triphosphate hydrolases"/>
    <property type="match status" value="1"/>
</dbReference>
<dbReference type="Pfam" id="PF13191">
    <property type="entry name" value="AAA_16"/>
    <property type="match status" value="1"/>
</dbReference>
<dbReference type="InterPro" id="IPR016032">
    <property type="entry name" value="Sig_transdc_resp-reg_C-effctor"/>
</dbReference>
<dbReference type="GO" id="GO:0006355">
    <property type="term" value="P:regulation of DNA-templated transcription"/>
    <property type="evidence" value="ECO:0007669"/>
    <property type="project" value="InterPro"/>
</dbReference>
<dbReference type="GO" id="GO:0005737">
    <property type="term" value="C:cytoplasm"/>
    <property type="evidence" value="ECO:0007669"/>
    <property type="project" value="TreeGrafter"/>
</dbReference>
<dbReference type="InterPro" id="IPR027417">
    <property type="entry name" value="P-loop_NTPase"/>
</dbReference>
<dbReference type="Pfam" id="PF00196">
    <property type="entry name" value="GerE"/>
    <property type="match status" value="1"/>
</dbReference>
<keyword evidence="2" id="KW-0067">ATP-binding</keyword>
<dbReference type="Gene3D" id="1.10.10.10">
    <property type="entry name" value="Winged helix-like DNA-binding domain superfamily/Winged helix DNA-binding domain"/>
    <property type="match status" value="1"/>
</dbReference>
<dbReference type="SUPFAM" id="SSF46894">
    <property type="entry name" value="C-terminal effector domain of the bipartite response regulators"/>
    <property type="match status" value="1"/>
</dbReference>
<evidence type="ECO:0000256" key="2">
    <source>
        <dbReference type="ARBA" id="ARBA00022840"/>
    </source>
</evidence>
<proteinExistence type="predicted"/>
<protein>
    <submittedName>
        <fullName evidence="4">Helix-turn-helix transcriptional regulator</fullName>
    </submittedName>
</protein>
<dbReference type="PANTHER" id="PTHR16305">
    <property type="entry name" value="TESTICULAR SOLUBLE ADENYLYL CYCLASE"/>
    <property type="match status" value="1"/>
</dbReference>
<dbReference type="PROSITE" id="PS50043">
    <property type="entry name" value="HTH_LUXR_2"/>
    <property type="match status" value="1"/>
</dbReference>
<reference evidence="4 5" key="1">
    <citation type="journal article" date="2019" name="Emerg. Microbes Infect.">
        <title>Comprehensive subspecies identification of 175 nontuberculous mycobacteria species based on 7547 genomic profiles.</title>
        <authorList>
            <person name="Matsumoto Y."/>
            <person name="Kinjo T."/>
            <person name="Motooka D."/>
            <person name="Nabeya D."/>
            <person name="Jung N."/>
            <person name="Uechi K."/>
            <person name="Horii T."/>
            <person name="Iida T."/>
            <person name="Fujita J."/>
            <person name="Nakamura S."/>
        </authorList>
    </citation>
    <scope>NUCLEOTIDE SEQUENCE [LARGE SCALE GENOMIC DNA]</scope>
    <source>
        <strain evidence="4 5">JCM 13392</strain>
    </source>
</reference>
<dbReference type="SMART" id="SM00421">
    <property type="entry name" value="HTH_LUXR"/>
    <property type="match status" value="1"/>
</dbReference>
<dbReference type="InterPro" id="IPR041664">
    <property type="entry name" value="AAA_16"/>
</dbReference>
<evidence type="ECO:0000313" key="5">
    <source>
        <dbReference type="Proteomes" id="UP000465241"/>
    </source>
</evidence>
<evidence type="ECO:0000259" key="3">
    <source>
        <dbReference type="PROSITE" id="PS50043"/>
    </source>
</evidence>
<dbReference type="GO" id="GO:0005524">
    <property type="term" value="F:ATP binding"/>
    <property type="evidence" value="ECO:0007669"/>
    <property type="project" value="UniProtKB-KW"/>
</dbReference>
<dbReference type="GO" id="GO:0004016">
    <property type="term" value="F:adenylate cyclase activity"/>
    <property type="evidence" value="ECO:0007669"/>
    <property type="project" value="TreeGrafter"/>
</dbReference>
<accession>A0A7I9WN54</accession>
<dbReference type="Proteomes" id="UP000465241">
    <property type="component" value="Unassembled WGS sequence"/>
</dbReference>
<dbReference type="InterPro" id="IPR036388">
    <property type="entry name" value="WH-like_DNA-bd_sf"/>
</dbReference>
<sequence length="886" mass="94561">MLRGDAGIGKTSLLQYALARASGFRTLRVSGAESEMELAYAGLHQLCSPLLSRLERLPGPQQRALQVALGLAEGEPPDRLIVGLAVLTLLSEVSSERPTVCLIDDAQWIDAESLQALAFVARRLIADPIAMIFAACERREDGLLADLPELTVGGLDDVDARAVLSASVPGPIDEQVRTNIIAEAGGNPLALKELHRVLTPADLAGGFGLAEANHLTLRMQHGFAQRVNALDPQTRVILLIAAADPTGDPRWLTSAAARLGIGQDAVQSVEEVTDLVSIGTRVRFVHPLVRSAVYRSAPQSERRRVHQALAEVADGSAAAEHRAWHRAHAASLPDEEVAEELERSAEHARARGGVAAAAAFLEFAVDLTPDPERRAVRTLSAAQAKLDAGAPESAAKMLLGARHATADELLSAKLDLLRAQSACPSGRGGDMTRLLLATAKRLDDLDTELARDTYFEAITAALLAGRLARGPDVTALAVAGAARHAPPPPTPPRVVDVLLNGLVARVTECYATGVPILKAGIAEFLRQDRSGEVDIRWYDMATRIALDLFDHEAFEYLTSRQLHLLRDAGVLAQLPAGLGARAAADVFAGRFTDAEAHLSEAEAIATAIGGPLLRRIDPLLAAYRGQEQQCEEMVRETVDGGAAHHGQGFSIAAGLLATAVLHNALGRYADALTTSQAAYSYDDLAIDGHAMAEAVEAASRCGNVAAAAEALELLVERTDASGTETAAGLAARSRALVHDGPLAEAEYLRAIDHLEGSPAVVYLARTHLVYGEWLRRQGRRVDARVSLRTAHEMLVQMGADGFAERASRELRATGETVRKRAGEPDSELTAQEGHITRLAVEGRTNSEIATQLFISPRTVEWHMSKIFAKLGVTSRKELRKQALLGD</sequence>
<dbReference type="GO" id="GO:0003677">
    <property type="term" value="F:DNA binding"/>
    <property type="evidence" value="ECO:0007669"/>
    <property type="project" value="InterPro"/>
</dbReference>
<evidence type="ECO:0000256" key="1">
    <source>
        <dbReference type="ARBA" id="ARBA00022741"/>
    </source>
</evidence>
<organism evidence="4 5">
    <name type="scientific">Mycolicibacterium murale</name>
    <dbReference type="NCBI Taxonomy" id="182220"/>
    <lineage>
        <taxon>Bacteria</taxon>
        <taxon>Bacillati</taxon>
        <taxon>Actinomycetota</taxon>
        <taxon>Actinomycetes</taxon>
        <taxon>Mycobacteriales</taxon>
        <taxon>Mycobacteriaceae</taxon>
        <taxon>Mycolicibacterium</taxon>
    </lineage>
</organism>